<reference evidence="7 8" key="1">
    <citation type="journal article" date="2021" name="BMC Genomics">
        <title>Telomere-to-telomere genome assembly of asparaginase-producing Trichoderma simmonsii.</title>
        <authorList>
            <person name="Chung D."/>
            <person name="Kwon Y.M."/>
            <person name="Yang Y."/>
        </authorList>
    </citation>
    <scope>NUCLEOTIDE SEQUENCE [LARGE SCALE GENOMIC DNA]</scope>
    <source>
        <strain evidence="7 8">GH-Sj1</strain>
    </source>
</reference>
<sequence length="598" mass="67799">MDTYSESPGPDVPSKKKLKIGNGNACELCRSRKVKCDGMRPACSNCKKKRNECIYKPVSSVLHQEPIQSIPGIGYSGSPGTFAGEVKAAIDAKYGGVSSGSSIAMPMSDAPLFELRLSNRRSGDGQADKVLPPRRQADHLLSIFWRYIHPVDYFVDEKRLCRFYEMLFEGRDLEIDERVFIATLNIVFAFAIQVQESTPTAERNEVASTYFERAWNLLRPESVLWEPPSLEVVECLLLMSRYLQCTNNSHQAWMAVGSAIRIAQSLGIHLPTKTSEAGISNDQAHWRQHLWNCCVFADMSVSWVQGRTAMMSLVSQHTARRSPPFRDDLIQTLELHEIVHHSVMAQTPVGGGLADRFGPHGSGQKKESYCNSVLQHEACLNQWEKVRLKGIPSEECDDNETKMKRLSLQLRLLHARILLFRPMVARCCFMQNNAPVAADVQFESSYMGHMIQYGAFQCILNAQRMVALLDKNCNANESAYSIPWWSRIFYLHMAGTILLAAMQSTSLFTEAVSDSWQQTLSVFKKHEHLSLYIPQYTALFQSLARKASHMRHPPEHTGFMEELSDTQFHDTFLEFGFHNDNFLFDDPDETWFNSFPAS</sequence>
<feature type="domain" description="Zn(2)-C6 fungal-type" evidence="6">
    <location>
        <begin position="25"/>
        <end position="55"/>
    </location>
</feature>
<dbReference type="Proteomes" id="UP000826661">
    <property type="component" value="Chromosome III"/>
</dbReference>
<keyword evidence="8" id="KW-1185">Reference proteome</keyword>
<dbReference type="InterPro" id="IPR007219">
    <property type="entry name" value="XnlR_reg_dom"/>
</dbReference>
<proteinExistence type="predicted"/>
<protein>
    <submittedName>
        <fullName evidence="7">Zn(2)-C6 fungal-type domain-containing protein</fullName>
    </submittedName>
</protein>
<dbReference type="GO" id="GO:0005634">
    <property type="term" value="C:nucleus"/>
    <property type="evidence" value="ECO:0007669"/>
    <property type="project" value="TreeGrafter"/>
</dbReference>
<dbReference type="PANTHER" id="PTHR47424:SF3">
    <property type="entry name" value="REGULATORY PROTEIN GAL4"/>
    <property type="match status" value="1"/>
</dbReference>
<evidence type="ECO:0000259" key="6">
    <source>
        <dbReference type="PROSITE" id="PS50048"/>
    </source>
</evidence>
<dbReference type="GO" id="GO:0008270">
    <property type="term" value="F:zinc ion binding"/>
    <property type="evidence" value="ECO:0007669"/>
    <property type="project" value="InterPro"/>
</dbReference>
<dbReference type="GO" id="GO:0000435">
    <property type="term" value="P:positive regulation of transcription from RNA polymerase II promoter by galactose"/>
    <property type="evidence" value="ECO:0007669"/>
    <property type="project" value="TreeGrafter"/>
</dbReference>
<dbReference type="InterPro" id="IPR001138">
    <property type="entry name" value="Zn2Cys6_DnaBD"/>
</dbReference>
<dbReference type="SUPFAM" id="SSF57701">
    <property type="entry name" value="Zn2/Cys6 DNA-binding domain"/>
    <property type="match status" value="1"/>
</dbReference>
<dbReference type="GO" id="GO:0000981">
    <property type="term" value="F:DNA-binding transcription factor activity, RNA polymerase II-specific"/>
    <property type="evidence" value="ECO:0007669"/>
    <property type="project" value="InterPro"/>
</dbReference>
<dbReference type="CDD" id="cd00067">
    <property type="entry name" value="GAL4"/>
    <property type="match status" value="1"/>
</dbReference>
<accession>A0A8G0LCY4</accession>
<dbReference type="InterPro" id="IPR051127">
    <property type="entry name" value="Fungal_SecMet_Regulators"/>
</dbReference>
<dbReference type="Gene3D" id="4.10.240.10">
    <property type="entry name" value="Zn(2)-C6 fungal-type DNA-binding domain"/>
    <property type="match status" value="1"/>
</dbReference>
<dbReference type="CDD" id="cd12148">
    <property type="entry name" value="fungal_TF_MHR"/>
    <property type="match status" value="1"/>
</dbReference>
<organism evidence="7 8">
    <name type="scientific">Trichoderma simmonsii</name>
    <dbReference type="NCBI Taxonomy" id="1491479"/>
    <lineage>
        <taxon>Eukaryota</taxon>
        <taxon>Fungi</taxon>
        <taxon>Dikarya</taxon>
        <taxon>Ascomycota</taxon>
        <taxon>Pezizomycotina</taxon>
        <taxon>Sordariomycetes</taxon>
        <taxon>Hypocreomycetidae</taxon>
        <taxon>Hypocreales</taxon>
        <taxon>Hypocreaceae</taxon>
        <taxon>Trichoderma</taxon>
    </lineage>
</organism>
<dbReference type="EMBL" id="CP075866">
    <property type="protein sequence ID" value="QYT00058.1"/>
    <property type="molecule type" value="Genomic_DNA"/>
</dbReference>
<dbReference type="AlphaFoldDB" id="A0A8G0LCY4"/>
<name>A0A8G0LCY4_9HYPO</name>
<dbReference type="SMART" id="SM00906">
    <property type="entry name" value="Fungal_trans"/>
    <property type="match status" value="1"/>
</dbReference>
<keyword evidence="2" id="KW-0805">Transcription regulation</keyword>
<dbReference type="SMART" id="SM00066">
    <property type="entry name" value="GAL4"/>
    <property type="match status" value="1"/>
</dbReference>
<dbReference type="PROSITE" id="PS50048">
    <property type="entry name" value="ZN2_CY6_FUNGAL_2"/>
    <property type="match status" value="1"/>
</dbReference>
<evidence type="ECO:0000313" key="7">
    <source>
        <dbReference type="EMBL" id="QYT00058.1"/>
    </source>
</evidence>
<keyword evidence="4" id="KW-0804">Transcription</keyword>
<keyword evidence="1" id="KW-0479">Metal-binding</keyword>
<dbReference type="InterPro" id="IPR036864">
    <property type="entry name" value="Zn2-C6_fun-type_DNA-bd_sf"/>
</dbReference>
<dbReference type="GO" id="GO:0000978">
    <property type="term" value="F:RNA polymerase II cis-regulatory region sequence-specific DNA binding"/>
    <property type="evidence" value="ECO:0007669"/>
    <property type="project" value="TreeGrafter"/>
</dbReference>
<dbReference type="PROSITE" id="PS00463">
    <property type="entry name" value="ZN2_CY6_FUNGAL_1"/>
    <property type="match status" value="1"/>
</dbReference>
<dbReference type="GO" id="GO:0006351">
    <property type="term" value="P:DNA-templated transcription"/>
    <property type="evidence" value="ECO:0007669"/>
    <property type="project" value="InterPro"/>
</dbReference>
<keyword evidence="5" id="KW-0539">Nucleus</keyword>
<evidence type="ECO:0000256" key="4">
    <source>
        <dbReference type="ARBA" id="ARBA00023163"/>
    </source>
</evidence>
<evidence type="ECO:0000256" key="5">
    <source>
        <dbReference type="ARBA" id="ARBA00023242"/>
    </source>
</evidence>
<evidence type="ECO:0000313" key="8">
    <source>
        <dbReference type="Proteomes" id="UP000826661"/>
    </source>
</evidence>
<dbReference type="Pfam" id="PF04082">
    <property type="entry name" value="Fungal_trans"/>
    <property type="match status" value="1"/>
</dbReference>
<evidence type="ECO:0000256" key="1">
    <source>
        <dbReference type="ARBA" id="ARBA00022723"/>
    </source>
</evidence>
<evidence type="ECO:0000256" key="3">
    <source>
        <dbReference type="ARBA" id="ARBA00023125"/>
    </source>
</evidence>
<keyword evidence="3" id="KW-0238">DNA-binding</keyword>
<gene>
    <name evidence="7" type="ORF">H0G86_007164</name>
</gene>
<evidence type="ECO:0000256" key="2">
    <source>
        <dbReference type="ARBA" id="ARBA00023015"/>
    </source>
</evidence>
<dbReference type="Pfam" id="PF00172">
    <property type="entry name" value="Zn_clus"/>
    <property type="match status" value="1"/>
</dbReference>
<dbReference type="PANTHER" id="PTHR47424">
    <property type="entry name" value="REGULATORY PROTEIN GAL4"/>
    <property type="match status" value="1"/>
</dbReference>